<protein>
    <recommendedName>
        <fullName evidence="4">Ndc10 domain-containing protein</fullName>
    </recommendedName>
</protein>
<keyword evidence="3" id="KW-1185">Reference proteome</keyword>
<dbReference type="AlphaFoldDB" id="A0A163JE06"/>
<evidence type="ECO:0000313" key="2">
    <source>
        <dbReference type="EMBL" id="SAM00811.1"/>
    </source>
</evidence>
<name>A0A163JE06_ABSGL</name>
<dbReference type="Proteomes" id="UP000078561">
    <property type="component" value="Unassembled WGS sequence"/>
</dbReference>
<dbReference type="EMBL" id="LT553420">
    <property type="protein sequence ID" value="SAM00811.1"/>
    <property type="molecule type" value="Genomic_DNA"/>
</dbReference>
<sequence length="79" mass="8782">MIFYSSRWKSLAKALSSAGIRSNKKTHINCGASSRMVDIMGVNEDQIPRQGRGNNTTIKGISHQPSKRNDAINDRLSHQ</sequence>
<accession>A0A163JE06</accession>
<gene>
    <name evidence="2" type="primary">ABSGL_06536.1 scaffold 8365</name>
</gene>
<proteinExistence type="predicted"/>
<dbReference type="OrthoDB" id="4325529at2759"/>
<organism evidence="2">
    <name type="scientific">Absidia glauca</name>
    <name type="common">Pin mould</name>
    <dbReference type="NCBI Taxonomy" id="4829"/>
    <lineage>
        <taxon>Eukaryota</taxon>
        <taxon>Fungi</taxon>
        <taxon>Fungi incertae sedis</taxon>
        <taxon>Mucoromycota</taxon>
        <taxon>Mucoromycotina</taxon>
        <taxon>Mucoromycetes</taxon>
        <taxon>Mucorales</taxon>
        <taxon>Cunninghamellaceae</taxon>
        <taxon>Absidia</taxon>
    </lineage>
</organism>
<dbReference type="InParanoid" id="A0A163JE06"/>
<evidence type="ECO:0000256" key="1">
    <source>
        <dbReference type="SAM" id="MobiDB-lite"/>
    </source>
</evidence>
<feature type="region of interest" description="Disordered" evidence="1">
    <location>
        <begin position="44"/>
        <end position="79"/>
    </location>
</feature>
<reference evidence="2" key="1">
    <citation type="submission" date="2016-04" db="EMBL/GenBank/DDBJ databases">
        <authorList>
            <person name="Evans L.H."/>
            <person name="Alamgir A."/>
            <person name="Owens N."/>
            <person name="Weber N.D."/>
            <person name="Virtaneva K."/>
            <person name="Barbian K."/>
            <person name="Babar A."/>
            <person name="Rosenke K."/>
        </authorList>
    </citation>
    <scope>NUCLEOTIDE SEQUENCE [LARGE SCALE GENOMIC DNA]</scope>
    <source>
        <strain evidence="2">CBS 101.48</strain>
    </source>
</reference>
<evidence type="ECO:0000313" key="3">
    <source>
        <dbReference type="Proteomes" id="UP000078561"/>
    </source>
</evidence>
<evidence type="ECO:0008006" key="4">
    <source>
        <dbReference type="Google" id="ProtNLM"/>
    </source>
</evidence>
<feature type="compositionally biased region" description="Basic and acidic residues" evidence="1">
    <location>
        <begin position="67"/>
        <end position="79"/>
    </location>
</feature>